<dbReference type="EMBL" id="PDYG01000029">
    <property type="protein sequence ID" value="PHU37830.1"/>
    <property type="molecule type" value="Genomic_DNA"/>
</dbReference>
<dbReference type="Pfam" id="PF18937">
    <property type="entry name" value="DUF5685"/>
    <property type="match status" value="1"/>
</dbReference>
<sequence length="283" mass="33797">MFGYVMVDRDSLSDENKKIYQAYYCGLCQRLRTRYGAKGQLLLNYDIVFLQLLLTGLYEPKEQIRENFSCHLHPFKKRQLRENELLEYCSSMNVLLAYHNLQDDWHDNHNFIKHSYAKWLQKDYEQAKHDYPRQANAVENYMKKLSGYEQSNEPNVDLVAGLTGEMLGELFAYKKDEWYDELKILGMFLGKFIYLMDAYEDVDRDIKHGRYNPLTALRQDSSQNFELICNLQMTTMISECAKSFERLPILLYSDILRNILYSGVWTKYHYIRRKREKKQEGTL</sequence>
<keyword evidence="2" id="KW-1185">Reference proteome</keyword>
<dbReference type="InterPro" id="IPR043740">
    <property type="entry name" value="DUF5685"/>
</dbReference>
<reference evidence="1 2" key="2">
    <citation type="submission" date="2017-10" db="EMBL/GenBank/DDBJ databases">
        <authorList>
            <person name="Banno H."/>
            <person name="Chua N.-H."/>
        </authorList>
    </citation>
    <scope>NUCLEOTIDE SEQUENCE [LARGE SCALE GENOMIC DNA]</scope>
    <source>
        <strain evidence="1 2">JK623</strain>
    </source>
</reference>
<dbReference type="Proteomes" id="UP000224563">
    <property type="component" value="Unassembled WGS sequence"/>
</dbReference>
<dbReference type="AlphaFoldDB" id="A0A2G3E3U8"/>
<evidence type="ECO:0000313" key="2">
    <source>
        <dbReference type="Proteomes" id="UP000224563"/>
    </source>
</evidence>
<dbReference type="RefSeq" id="WP_099385994.1">
    <property type="nucleotide sequence ID" value="NZ_JANSWH010000011.1"/>
</dbReference>
<proteinExistence type="predicted"/>
<gene>
    <name evidence="1" type="ORF">CSX02_05935</name>
</gene>
<comment type="caution">
    <text evidence="1">The sequence shown here is derived from an EMBL/GenBank/DDBJ whole genome shotgun (WGS) entry which is preliminary data.</text>
</comment>
<name>A0A2G3E3U8_9FIRM</name>
<organism evidence="1 2">
    <name type="scientific">Agathobacter ruminis</name>
    <dbReference type="NCBI Taxonomy" id="1712665"/>
    <lineage>
        <taxon>Bacteria</taxon>
        <taxon>Bacillati</taxon>
        <taxon>Bacillota</taxon>
        <taxon>Clostridia</taxon>
        <taxon>Lachnospirales</taxon>
        <taxon>Lachnospiraceae</taxon>
        <taxon>Agathobacter</taxon>
    </lineage>
</organism>
<evidence type="ECO:0000313" key="1">
    <source>
        <dbReference type="EMBL" id="PHU37830.1"/>
    </source>
</evidence>
<protein>
    <submittedName>
        <fullName evidence="1">Uncharacterized protein</fullName>
    </submittedName>
</protein>
<reference evidence="1 2" key="1">
    <citation type="submission" date="2017-10" db="EMBL/GenBank/DDBJ databases">
        <title>Resolving the taxonomy of Roseburia spp., Eubacterium rectale and Agathobacter spp. through phylogenomic analysis.</title>
        <authorList>
            <person name="Sheridan P.O."/>
            <person name="Walker A.W."/>
            <person name="Duncan S.H."/>
            <person name="Scott K.P."/>
            <person name="Toole P.W.O."/>
            <person name="Luis P."/>
            <person name="Flint H.J."/>
        </authorList>
    </citation>
    <scope>NUCLEOTIDE SEQUENCE [LARGE SCALE GENOMIC DNA]</scope>
    <source>
        <strain evidence="1 2">JK623</strain>
    </source>
</reference>
<accession>A0A2G3E3U8</accession>